<accession>A0A1H0IIW0</accession>
<dbReference type="OrthoDB" id="9803968at2"/>
<evidence type="ECO:0000259" key="3">
    <source>
        <dbReference type="Pfam" id="PF13193"/>
    </source>
</evidence>
<dbReference type="InterPro" id="IPR045851">
    <property type="entry name" value="AMP-bd_C_sf"/>
</dbReference>
<dbReference type="Gene3D" id="3.30.300.30">
    <property type="match status" value="1"/>
</dbReference>
<dbReference type="RefSeq" id="WP_089707958.1">
    <property type="nucleotide sequence ID" value="NZ_FNII01000020.1"/>
</dbReference>
<dbReference type="PANTHER" id="PTHR43201:SF8">
    <property type="entry name" value="ACYL-COA SYNTHETASE FAMILY MEMBER 3"/>
    <property type="match status" value="1"/>
</dbReference>
<dbReference type="GO" id="GO:0006631">
    <property type="term" value="P:fatty acid metabolic process"/>
    <property type="evidence" value="ECO:0007669"/>
    <property type="project" value="TreeGrafter"/>
</dbReference>
<evidence type="ECO:0000313" key="5">
    <source>
        <dbReference type="Proteomes" id="UP000199677"/>
    </source>
</evidence>
<dbReference type="STRING" id="416873.SAMN04487951_12027"/>
<sequence length="507" mass="55414">MNHNLFATFATQMHQRGDADFITTREGRHYSYADALKHSAALAGALTTLGVRRGDRVAVQVDKSPEAILLYLACLRIGGVYLPLNTGYTGEEIRYFLTDAEPALFVCRPAVDDEARRIADDTGCPAVVTLGDAADGSLMEEATSATPHDGIAELKPSDLAAILYTSGTTGRSKGAMLTHQNLASNAETLVKAWHFSAEDRLIHALPIFHTHGLFVACNVTLMAGSSMLFLPKFDVDVIFDELPKGSVMMGVPTFYTRLVQDDRMTPDVTANMRLFVSGSAPLTAETHEAFEAKTGHAILERYGMTETNMNLSNPYSGARRAGTVGIPLPGVEMRITDRETGDEVAPGEIGMLQIRGPNVFIGYWRMPEKTREELLEDGFFITGDLAMVDEQGYVHIVGRDKDLVISGGYNVYPKEIEQVIDELEGVSESAVIGLPHPDFGEGVTAAVVPQPGANIDEATVLGHLQGRLAKYKQPKRVFFIDTLPRNTMGKVQKNELRKRFQDTYQSA</sequence>
<organism evidence="4 5">
    <name type="scientific">Vreelandella arcis</name>
    <dbReference type="NCBI Taxonomy" id="416873"/>
    <lineage>
        <taxon>Bacteria</taxon>
        <taxon>Pseudomonadati</taxon>
        <taxon>Pseudomonadota</taxon>
        <taxon>Gammaproteobacteria</taxon>
        <taxon>Oceanospirillales</taxon>
        <taxon>Halomonadaceae</taxon>
        <taxon>Vreelandella</taxon>
    </lineage>
</organism>
<evidence type="ECO:0000259" key="2">
    <source>
        <dbReference type="Pfam" id="PF00501"/>
    </source>
</evidence>
<dbReference type="Gene3D" id="3.40.50.12780">
    <property type="entry name" value="N-terminal domain of ligase-like"/>
    <property type="match status" value="1"/>
</dbReference>
<dbReference type="CDD" id="cd05941">
    <property type="entry name" value="MCS"/>
    <property type="match status" value="1"/>
</dbReference>
<dbReference type="SUPFAM" id="SSF56801">
    <property type="entry name" value="Acetyl-CoA synthetase-like"/>
    <property type="match status" value="1"/>
</dbReference>
<dbReference type="PROSITE" id="PS00455">
    <property type="entry name" value="AMP_BINDING"/>
    <property type="match status" value="1"/>
</dbReference>
<comment type="similarity">
    <text evidence="1">Belongs to the ATP-dependent AMP-binding enzyme family.</text>
</comment>
<feature type="domain" description="AMP-binding enzyme C-terminal" evidence="3">
    <location>
        <begin position="415"/>
        <end position="490"/>
    </location>
</feature>
<dbReference type="Proteomes" id="UP000199677">
    <property type="component" value="Unassembled WGS sequence"/>
</dbReference>
<dbReference type="AlphaFoldDB" id="A0A1H0IIW0"/>
<dbReference type="Pfam" id="PF13193">
    <property type="entry name" value="AMP-binding_C"/>
    <property type="match status" value="1"/>
</dbReference>
<keyword evidence="5" id="KW-1185">Reference proteome</keyword>
<feature type="domain" description="AMP-dependent synthetase/ligase" evidence="2">
    <location>
        <begin position="9"/>
        <end position="364"/>
    </location>
</feature>
<dbReference type="InterPro" id="IPR042099">
    <property type="entry name" value="ANL_N_sf"/>
</dbReference>
<dbReference type="InterPro" id="IPR000873">
    <property type="entry name" value="AMP-dep_synth/lig_dom"/>
</dbReference>
<dbReference type="Pfam" id="PF00501">
    <property type="entry name" value="AMP-binding"/>
    <property type="match status" value="1"/>
</dbReference>
<dbReference type="PANTHER" id="PTHR43201">
    <property type="entry name" value="ACYL-COA SYNTHETASE"/>
    <property type="match status" value="1"/>
</dbReference>
<gene>
    <name evidence="4" type="ORF">SAMN04487951_12027</name>
</gene>
<evidence type="ECO:0000256" key="1">
    <source>
        <dbReference type="ARBA" id="ARBA00006432"/>
    </source>
</evidence>
<dbReference type="NCBIfam" id="NF005702">
    <property type="entry name" value="PRK07514.1"/>
    <property type="match status" value="1"/>
</dbReference>
<dbReference type="EMBL" id="FNII01000020">
    <property type="protein sequence ID" value="SDO31220.1"/>
    <property type="molecule type" value="Genomic_DNA"/>
</dbReference>
<dbReference type="GO" id="GO:0031956">
    <property type="term" value="F:medium-chain fatty acid-CoA ligase activity"/>
    <property type="evidence" value="ECO:0007669"/>
    <property type="project" value="TreeGrafter"/>
</dbReference>
<evidence type="ECO:0000313" key="4">
    <source>
        <dbReference type="EMBL" id="SDO31220.1"/>
    </source>
</evidence>
<dbReference type="InterPro" id="IPR020845">
    <property type="entry name" value="AMP-binding_CS"/>
</dbReference>
<dbReference type="InterPro" id="IPR025110">
    <property type="entry name" value="AMP-bd_C"/>
</dbReference>
<reference evidence="5" key="1">
    <citation type="submission" date="2016-10" db="EMBL/GenBank/DDBJ databases">
        <authorList>
            <person name="Varghese N."/>
            <person name="Submissions S."/>
        </authorList>
    </citation>
    <scope>NUCLEOTIDE SEQUENCE [LARGE SCALE GENOMIC DNA]</scope>
    <source>
        <strain evidence="5">CGMCC 1.6494</strain>
    </source>
</reference>
<proteinExistence type="inferred from homology"/>
<name>A0A1H0IIW0_9GAMM</name>
<protein>
    <submittedName>
        <fullName evidence="4">Malonyl-CoA/methylmalonyl-CoA synthetase</fullName>
    </submittedName>
</protein>